<name>A0A510KWG3_9FUSO</name>
<dbReference type="EMBL" id="AP019841">
    <property type="protein sequence ID" value="BBM55121.1"/>
    <property type="molecule type" value="Genomic_DNA"/>
</dbReference>
<gene>
    <name evidence="1" type="ORF">JMUB3936_1405</name>
</gene>
<protein>
    <submittedName>
        <fullName evidence="1">Uncharacterized protein</fullName>
    </submittedName>
</protein>
<reference evidence="1 2" key="1">
    <citation type="submission" date="2019-07" db="EMBL/GenBank/DDBJ databases">
        <title>Complete Genome Sequence of Leptotrichia wadei Strain JMUB3936.</title>
        <authorList>
            <person name="Watanabe S."/>
            <person name="Cui L."/>
        </authorList>
    </citation>
    <scope>NUCLEOTIDE SEQUENCE [LARGE SCALE GENOMIC DNA]</scope>
    <source>
        <strain evidence="1 2">JMUB3936</strain>
    </source>
</reference>
<sequence>MAENTGNDNYYILWDRYAKVTFKVKMEMKQRKLNLKDFKLKMELIIRQISRYKLNLI</sequence>
<dbReference type="Proteomes" id="UP000321944">
    <property type="component" value="Chromosome"/>
</dbReference>
<proteinExistence type="predicted"/>
<organism evidence="1 2">
    <name type="scientific">Leptotrichia wadei</name>
    <dbReference type="NCBI Taxonomy" id="157687"/>
    <lineage>
        <taxon>Bacteria</taxon>
        <taxon>Fusobacteriati</taxon>
        <taxon>Fusobacteriota</taxon>
        <taxon>Fusobacteriia</taxon>
        <taxon>Fusobacteriales</taxon>
        <taxon>Leptotrichiaceae</taxon>
        <taxon>Leptotrichia</taxon>
    </lineage>
</organism>
<evidence type="ECO:0000313" key="1">
    <source>
        <dbReference type="EMBL" id="BBM55121.1"/>
    </source>
</evidence>
<evidence type="ECO:0000313" key="2">
    <source>
        <dbReference type="Proteomes" id="UP000321944"/>
    </source>
</evidence>
<accession>A0A510KWG3</accession>
<dbReference type="RefSeq" id="WP_172617458.1">
    <property type="nucleotide sequence ID" value="NZ_AP019841.1"/>
</dbReference>
<dbReference type="AlphaFoldDB" id="A0A510KWG3"/>